<reference evidence="2" key="1">
    <citation type="submission" date="2018-05" db="EMBL/GenBank/DDBJ databases">
        <title>Leptospira yasudae sp. nov. and Leptospira stimsonii sp. nov., two pathogenic species of the genus Leptospira isolated from environmental sources.</title>
        <authorList>
            <person name="Casanovas-Massana A."/>
            <person name="Hamond C."/>
            <person name="Santos L.A."/>
            <person name="Hacker K.P."/>
            <person name="Balassiano I."/>
            <person name="Medeiros M.A."/>
            <person name="Reis M.G."/>
            <person name="Ko A.I."/>
            <person name="Wunder E.A."/>
        </authorList>
    </citation>
    <scope>NUCLEOTIDE SEQUENCE [LARGE SCALE GENOMIC DNA]</scope>
    <source>
        <strain evidence="2">Yale</strain>
    </source>
</reference>
<evidence type="ECO:0000313" key="1">
    <source>
        <dbReference type="EMBL" id="RHX85848.1"/>
    </source>
</evidence>
<dbReference type="EMBL" id="QHCT01000007">
    <property type="protein sequence ID" value="RHX85848.1"/>
    <property type="molecule type" value="Genomic_DNA"/>
</dbReference>
<dbReference type="Proteomes" id="UP000265798">
    <property type="component" value="Unassembled WGS sequence"/>
</dbReference>
<sequence length="66" mass="7582">MWVRLILSEWGKLVFPLGLFFSNSLFSDGSESIPSWRIHSSFFLNSLEDKGRVFGSKKLRSSVLPF</sequence>
<organism evidence="1 2">
    <name type="scientific">Leptospira stimsonii</name>
    <dbReference type="NCBI Taxonomy" id="2202203"/>
    <lineage>
        <taxon>Bacteria</taxon>
        <taxon>Pseudomonadati</taxon>
        <taxon>Spirochaetota</taxon>
        <taxon>Spirochaetia</taxon>
        <taxon>Leptospirales</taxon>
        <taxon>Leptospiraceae</taxon>
        <taxon>Leptospira</taxon>
    </lineage>
</organism>
<accession>A0A396YWM5</accession>
<proteinExistence type="predicted"/>
<comment type="caution">
    <text evidence="1">The sequence shown here is derived from an EMBL/GenBank/DDBJ whole genome shotgun (WGS) entry which is preliminary data.</text>
</comment>
<name>A0A396YWM5_9LEPT</name>
<evidence type="ECO:0000313" key="2">
    <source>
        <dbReference type="Proteomes" id="UP000265798"/>
    </source>
</evidence>
<dbReference type="AlphaFoldDB" id="A0A396YWM5"/>
<gene>
    <name evidence="1" type="ORF">DLM75_20235</name>
</gene>
<protein>
    <submittedName>
        <fullName evidence="1">Uncharacterized protein</fullName>
    </submittedName>
</protein>